<feature type="domain" description="Peptidase S8/S53" evidence="11">
    <location>
        <begin position="144"/>
        <end position="566"/>
    </location>
</feature>
<dbReference type="Proteomes" id="UP000249757">
    <property type="component" value="Unassembled WGS sequence"/>
</dbReference>
<dbReference type="GO" id="GO:0006508">
    <property type="term" value="P:proteolysis"/>
    <property type="evidence" value="ECO:0007669"/>
    <property type="project" value="UniProtKB-KW"/>
</dbReference>
<dbReference type="PROSITE" id="PS00137">
    <property type="entry name" value="SUBTILASE_HIS"/>
    <property type="match status" value="1"/>
</dbReference>
<accession>A0A2W1GT35</accession>
<dbReference type="Gene3D" id="3.50.30.30">
    <property type="match status" value="1"/>
</dbReference>
<dbReference type="InterPro" id="IPR003137">
    <property type="entry name" value="PA_domain"/>
</dbReference>
<dbReference type="PANTHER" id="PTHR43806">
    <property type="entry name" value="PEPTIDASE S8"/>
    <property type="match status" value="1"/>
</dbReference>
<evidence type="ECO:0000313" key="14">
    <source>
        <dbReference type="EMBL" id="KAI1508370.1"/>
    </source>
</evidence>
<dbReference type="InterPro" id="IPR015500">
    <property type="entry name" value="Peptidase_S8_subtilisin-rel"/>
</dbReference>
<dbReference type="Gene3D" id="3.40.50.200">
    <property type="entry name" value="Peptidase S8/S53 domain"/>
    <property type="match status" value="2"/>
</dbReference>
<evidence type="ECO:0000313" key="15">
    <source>
        <dbReference type="Proteomes" id="UP000249757"/>
    </source>
</evidence>
<gene>
    <name evidence="14" type="ORF">Ptr86124_012592</name>
</gene>
<organism evidence="14 15">
    <name type="scientific">Pyrenophora tritici-repentis</name>
    <dbReference type="NCBI Taxonomy" id="45151"/>
    <lineage>
        <taxon>Eukaryota</taxon>
        <taxon>Fungi</taxon>
        <taxon>Dikarya</taxon>
        <taxon>Ascomycota</taxon>
        <taxon>Pezizomycotina</taxon>
        <taxon>Dothideomycetes</taxon>
        <taxon>Pleosporomycetidae</taxon>
        <taxon>Pleosporales</taxon>
        <taxon>Pleosporineae</taxon>
        <taxon>Pleosporaceae</taxon>
        <taxon>Pyrenophora</taxon>
    </lineage>
</organism>
<dbReference type="Pfam" id="PF02225">
    <property type="entry name" value="PA"/>
    <property type="match status" value="1"/>
</dbReference>
<dbReference type="Pfam" id="PF00082">
    <property type="entry name" value="Peptidase_S8"/>
    <property type="match status" value="1"/>
</dbReference>
<dbReference type="InterPro" id="IPR023828">
    <property type="entry name" value="Peptidase_S8_Ser-AS"/>
</dbReference>
<dbReference type="AlphaFoldDB" id="A0A2W1GT35"/>
<dbReference type="InterPro" id="IPR036852">
    <property type="entry name" value="Peptidase_S8/S53_dom_sf"/>
</dbReference>
<evidence type="ECO:0000259" key="11">
    <source>
        <dbReference type="Pfam" id="PF00082"/>
    </source>
</evidence>
<keyword evidence="6 8" id="KW-0720">Serine protease</keyword>
<dbReference type="InterPro" id="IPR034187">
    <property type="entry name" value="Peptidases_S8_5"/>
</dbReference>
<dbReference type="PRINTS" id="PR00723">
    <property type="entry name" value="SUBTILISIN"/>
</dbReference>
<evidence type="ECO:0000256" key="8">
    <source>
        <dbReference type="PROSITE-ProRule" id="PRU01240"/>
    </source>
</evidence>
<evidence type="ECO:0000256" key="9">
    <source>
        <dbReference type="SAM" id="MobiDB-lite"/>
    </source>
</evidence>
<sequence length="868" mass="93252">MFVKYLVSVLLVSVVAARRPESVVPLSHIVEFEPGANREAILSDVRTKVTREFNSELLQGVTLQFANEAHEKAQLARLSSISSVKNIWSNKIVPPSDSRVTWTGPPGSADIQSNQATKRSSKNEKYSPHVMTQIDKLHAKNITGKDVKIAIIDSGIDYTLDALGGCLGHNCLVAGGYDFVGDKFNADGDSVPVPDNDPMDNCNGHGTHIAGIISARKNKYGFIGVAPGAKLYAYRVFGCNGTVSDDVLVSALLRAHADGANIITLSLGSPGGWSEWGTPVVLSRMVEQGIVVTAAAGNDANNGLFSQGDVASGNNVASIASFVNTIEPWLQSRSRYAIDHGQEQDFVYALAIPQNWGGVKLPLWTPSFDTSSVNMGCDPFPDNTPDLSGKIVLMRRGDCKSTRFLDKAKNAAAKGAKYLMFYNDVPGAIFLDLSEVQNISSVGMVEPGVGEQWTRDLAAGKTITLHMSDPRAGPINLAETPNTWNGGAVSDFSSWGPTYDLDFKPQFGAPGENILSTYPTALGSYASMSGTSMSCPMAAGIYALLIEARGTSDPLVLRNFLAATSKPALFNRNKILGSSLAPVAQQGAGLLQAYDAAYVVTALSEPSLAFNDTARLVDKHFTISNTGHKAITYQLDVVNAATAYTFSTTTSPDPFPKTAKVDDAHATVHLSTYKTTVPAGGKCSVTVKVTPPLAHAANLPVYGGYIRLNASNGERLSLPYQGVAADMSSLVVLNSTVSLKRSLPSNENVPISPNNSTFVLTRHVNDTSNDNDEAPFLTYQLNFGSPLVHVEIISVGNHSCNLGDVKYYPIDHYERTESTLLWFGQLKDNSSVPAGTYKMRVRAMHLFTTPKDNKYDIVDTVPFTIKYR</sequence>
<dbReference type="Gene3D" id="2.60.40.1710">
    <property type="entry name" value="Subtilisin-like superfamily"/>
    <property type="match status" value="1"/>
</dbReference>
<evidence type="ECO:0000259" key="12">
    <source>
        <dbReference type="Pfam" id="PF02225"/>
    </source>
</evidence>
<dbReference type="InterPro" id="IPR022398">
    <property type="entry name" value="Peptidase_S8_His-AS"/>
</dbReference>
<comment type="caution">
    <text evidence="14">The sequence shown here is derived from an EMBL/GenBank/DDBJ whole genome shotgun (WGS) entry which is preliminary data.</text>
</comment>
<dbReference type="Pfam" id="PF06280">
    <property type="entry name" value="fn3_5"/>
    <property type="match status" value="1"/>
</dbReference>
<comment type="similarity">
    <text evidence="1 8">Belongs to the peptidase S8 family.</text>
</comment>
<evidence type="ECO:0000256" key="10">
    <source>
        <dbReference type="SAM" id="SignalP"/>
    </source>
</evidence>
<feature type="domain" description="PA" evidence="12">
    <location>
        <begin position="374"/>
        <end position="432"/>
    </location>
</feature>
<dbReference type="PANTHER" id="PTHR43806:SF66">
    <property type="entry name" value="SERIN ENDOPEPTIDASE"/>
    <property type="match status" value="1"/>
</dbReference>
<feature type="region of interest" description="Disordered" evidence="9">
    <location>
        <begin position="97"/>
        <end position="125"/>
    </location>
</feature>
<feature type="active site" description="Charge relay system" evidence="7 8">
    <location>
        <position position="532"/>
    </location>
</feature>
<evidence type="ECO:0000259" key="13">
    <source>
        <dbReference type="Pfam" id="PF06280"/>
    </source>
</evidence>
<dbReference type="GO" id="GO:0004252">
    <property type="term" value="F:serine-type endopeptidase activity"/>
    <property type="evidence" value="ECO:0007669"/>
    <property type="project" value="UniProtKB-UniRule"/>
</dbReference>
<dbReference type="PROSITE" id="PS00138">
    <property type="entry name" value="SUBTILASE_SER"/>
    <property type="match status" value="1"/>
</dbReference>
<dbReference type="PROSITE" id="PS51892">
    <property type="entry name" value="SUBTILASE"/>
    <property type="match status" value="1"/>
</dbReference>
<dbReference type="InterPro" id="IPR050131">
    <property type="entry name" value="Peptidase_S8_subtilisin-like"/>
</dbReference>
<dbReference type="InterPro" id="IPR046450">
    <property type="entry name" value="PA_dom_sf"/>
</dbReference>
<keyword evidence="4 10" id="KW-0732">Signal</keyword>
<keyword evidence="15" id="KW-1185">Reference proteome</keyword>
<dbReference type="GO" id="GO:0016020">
    <property type="term" value="C:membrane"/>
    <property type="evidence" value="ECO:0007669"/>
    <property type="project" value="InterPro"/>
</dbReference>
<dbReference type="InterPro" id="IPR010435">
    <property type="entry name" value="C5a/SBT2-like_Fn3"/>
</dbReference>
<keyword evidence="3 8" id="KW-0645">Protease</keyword>
<protein>
    <submittedName>
        <fullName evidence="14">Peptidase</fullName>
    </submittedName>
</protein>
<dbReference type="InterPro" id="IPR000209">
    <property type="entry name" value="Peptidase_S8/S53_dom"/>
</dbReference>
<dbReference type="EMBL" id="NRDI02000026">
    <property type="protein sequence ID" value="KAI1508370.1"/>
    <property type="molecule type" value="Genomic_DNA"/>
</dbReference>
<dbReference type="SUPFAM" id="SSF52025">
    <property type="entry name" value="PA domain"/>
    <property type="match status" value="1"/>
</dbReference>
<evidence type="ECO:0000256" key="7">
    <source>
        <dbReference type="PIRSR" id="PIRSR615500-1"/>
    </source>
</evidence>
<evidence type="ECO:0000256" key="6">
    <source>
        <dbReference type="ARBA" id="ARBA00022825"/>
    </source>
</evidence>
<reference evidence="15" key="1">
    <citation type="journal article" date="2022" name="Microb. Genom.">
        <title>A global pangenome for the wheat fungal pathogen Pyrenophora tritici-repentis and prediction of effector protein structural homology.</title>
        <authorList>
            <person name="Moolhuijzen P.M."/>
            <person name="See P.T."/>
            <person name="Shi G."/>
            <person name="Powell H.R."/>
            <person name="Cockram J."/>
            <person name="Jorgensen L.N."/>
            <person name="Benslimane H."/>
            <person name="Strelkov S.E."/>
            <person name="Turner J."/>
            <person name="Liu Z."/>
            <person name="Moffat C.S."/>
        </authorList>
    </citation>
    <scope>NUCLEOTIDE SEQUENCE [LARGE SCALE GENOMIC DNA]</scope>
</reference>
<evidence type="ECO:0000256" key="5">
    <source>
        <dbReference type="ARBA" id="ARBA00022801"/>
    </source>
</evidence>
<proteinExistence type="inferred from homology"/>
<feature type="active site" description="Charge relay system" evidence="7 8">
    <location>
        <position position="153"/>
    </location>
</feature>
<feature type="domain" description="C5a peptidase/Subtilisin-like protease SBT2-like Fn3-like" evidence="13">
    <location>
        <begin position="609"/>
        <end position="720"/>
    </location>
</feature>
<evidence type="ECO:0000256" key="3">
    <source>
        <dbReference type="ARBA" id="ARBA00022670"/>
    </source>
</evidence>
<feature type="signal peptide" evidence="10">
    <location>
        <begin position="1"/>
        <end position="17"/>
    </location>
</feature>
<dbReference type="OrthoDB" id="10256524at2759"/>
<dbReference type="CDD" id="cd07489">
    <property type="entry name" value="Peptidases_S8_5"/>
    <property type="match status" value="1"/>
</dbReference>
<evidence type="ECO:0000256" key="4">
    <source>
        <dbReference type="ARBA" id="ARBA00022729"/>
    </source>
</evidence>
<dbReference type="SUPFAM" id="SSF52743">
    <property type="entry name" value="Subtilisin-like"/>
    <property type="match status" value="1"/>
</dbReference>
<keyword evidence="2" id="KW-0134">Cell wall</keyword>
<name>A0A2W1GT35_9PLEO</name>
<feature type="chain" id="PRO_5041068483" evidence="10">
    <location>
        <begin position="18"/>
        <end position="868"/>
    </location>
</feature>
<evidence type="ECO:0000256" key="2">
    <source>
        <dbReference type="ARBA" id="ARBA00022512"/>
    </source>
</evidence>
<feature type="active site" description="Charge relay system" evidence="7 8">
    <location>
        <position position="205"/>
    </location>
</feature>
<evidence type="ECO:0000256" key="1">
    <source>
        <dbReference type="ARBA" id="ARBA00011073"/>
    </source>
</evidence>
<keyword evidence="5 8" id="KW-0378">Hydrolase</keyword>
<keyword evidence="2" id="KW-0964">Secreted</keyword>